<keyword evidence="3" id="KW-1185">Reference proteome</keyword>
<organism evidence="2 3">
    <name type="scientific">Pseudodesulfovibrio hydrargyri</name>
    <dbReference type="NCBI Taxonomy" id="2125990"/>
    <lineage>
        <taxon>Bacteria</taxon>
        <taxon>Pseudomonadati</taxon>
        <taxon>Thermodesulfobacteriota</taxon>
        <taxon>Desulfovibrionia</taxon>
        <taxon>Desulfovibrionales</taxon>
        <taxon>Desulfovibrionaceae</taxon>
    </lineage>
</organism>
<protein>
    <recommendedName>
        <fullName evidence="1">Flagellin N-terminal domain-containing protein</fullName>
    </recommendedName>
</protein>
<dbReference type="Pfam" id="PF00669">
    <property type="entry name" value="Flagellin_N"/>
    <property type="match status" value="1"/>
</dbReference>
<accession>A0A1J5MSB3</accession>
<dbReference type="SUPFAM" id="SSF64518">
    <property type="entry name" value="Phase 1 flagellin"/>
    <property type="match status" value="1"/>
</dbReference>
<dbReference type="Proteomes" id="UP000181901">
    <property type="component" value="Unassembled WGS sequence"/>
</dbReference>
<dbReference type="AlphaFoldDB" id="A0A1J5MSB3"/>
<dbReference type="RefSeq" id="WP_071547333.1">
    <property type="nucleotide sequence ID" value="NZ_LKAQ01000005.1"/>
</dbReference>
<reference evidence="2 3" key="1">
    <citation type="submission" date="2015-09" db="EMBL/GenBank/DDBJ databases">
        <title>Genome of Desulfovibrio dechloracetivorans BerOc1, a mercury methylating strain isolated from highly hydrocarbons and metals contaminated coastal sediments.</title>
        <authorList>
            <person name="Goni Urriza M."/>
            <person name="Gassie C."/>
            <person name="Bouchez O."/>
            <person name="Klopp C."/>
            <person name="Ranchou-Peyruse A."/>
            <person name="Remy G."/>
        </authorList>
    </citation>
    <scope>NUCLEOTIDE SEQUENCE [LARGE SCALE GENOMIC DNA]</scope>
    <source>
        <strain evidence="2 3">BerOc1</strain>
    </source>
</reference>
<evidence type="ECO:0000259" key="1">
    <source>
        <dbReference type="Pfam" id="PF00669"/>
    </source>
</evidence>
<feature type="domain" description="Flagellin N-terminal" evidence="1">
    <location>
        <begin position="59"/>
        <end position="150"/>
    </location>
</feature>
<comment type="caution">
    <text evidence="2">The sequence shown here is derived from an EMBL/GenBank/DDBJ whole genome shotgun (WGS) entry which is preliminary data.</text>
</comment>
<dbReference type="OrthoDB" id="5447284at2"/>
<dbReference type="GO" id="GO:0005198">
    <property type="term" value="F:structural molecule activity"/>
    <property type="evidence" value="ECO:0007669"/>
    <property type="project" value="InterPro"/>
</dbReference>
<proteinExistence type="predicted"/>
<dbReference type="EMBL" id="LKAQ01000005">
    <property type="protein sequence ID" value="OIQ48906.1"/>
    <property type="molecule type" value="Genomic_DNA"/>
</dbReference>
<name>A0A1J5MSB3_9BACT</name>
<evidence type="ECO:0000313" key="2">
    <source>
        <dbReference type="EMBL" id="OIQ48906.1"/>
    </source>
</evidence>
<dbReference type="InterPro" id="IPR001029">
    <property type="entry name" value="Flagellin_N"/>
</dbReference>
<gene>
    <name evidence="2" type="ORF">BerOc1_03659</name>
</gene>
<evidence type="ECO:0000313" key="3">
    <source>
        <dbReference type="Proteomes" id="UP000181901"/>
    </source>
</evidence>
<dbReference type="Gene3D" id="1.20.1330.10">
    <property type="entry name" value="f41 fragment of flagellin, N-terminal domain"/>
    <property type="match status" value="1"/>
</dbReference>
<sequence length="281" mass="29961">MALTDIEKSFIYDYSLQLLQQDMLTNQLFGASGVGQNLRSLVLGGPVRAATFTNPFEEAISGQLRGDASAVRQASRNVGEAASMMGVARTEMATVMDALNDMEDMIDQINSGELDGTSSVVQSDFDALRDKITGTISAADFNGIAVLDSSQWGTDQIDANGNVYIQSSKDGGFNITFHSVDTPSSGVAWSDLDGTDLGAAGTRATQLGYVQSLQSEMSAIQDVYEGKEDSLQSQQLNLESQAQLLDQAAQLRKPSDPDYSLEQLLADLVARTTGTIFDGNG</sequence>